<organism evidence="1 5">
    <name type="scientific">Rotaria magnacalcarata</name>
    <dbReference type="NCBI Taxonomy" id="392030"/>
    <lineage>
        <taxon>Eukaryota</taxon>
        <taxon>Metazoa</taxon>
        <taxon>Spiralia</taxon>
        <taxon>Gnathifera</taxon>
        <taxon>Rotifera</taxon>
        <taxon>Eurotatoria</taxon>
        <taxon>Bdelloidea</taxon>
        <taxon>Philodinida</taxon>
        <taxon>Philodinidae</taxon>
        <taxon>Rotaria</taxon>
    </lineage>
</organism>
<dbReference type="Proteomes" id="UP000663887">
    <property type="component" value="Unassembled WGS sequence"/>
</dbReference>
<dbReference type="EMBL" id="CAJNOW010000013">
    <property type="protein sequence ID" value="CAF1206852.1"/>
    <property type="molecule type" value="Genomic_DNA"/>
</dbReference>
<gene>
    <name evidence="2" type="ORF">CJN711_LOCUS17823</name>
    <name evidence="1" type="ORF">KQP761_LOCUS132</name>
    <name evidence="4" type="ORF">UXM345_LOCUS2850</name>
    <name evidence="3" type="ORF">XDN619_LOCUS201</name>
</gene>
<dbReference type="Proteomes" id="UP000663834">
    <property type="component" value="Unassembled WGS sequence"/>
</dbReference>
<dbReference type="EMBL" id="CAJNRG010000008">
    <property type="protein sequence ID" value="CAF1938053.1"/>
    <property type="molecule type" value="Genomic_DNA"/>
</dbReference>
<protein>
    <submittedName>
        <fullName evidence="1">Uncharacterized protein</fullName>
    </submittedName>
</protein>
<evidence type="ECO:0000313" key="2">
    <source>
        <dbReference type="EMBL" id="CAF1318782.1"/>
    </source>
</evidence>
<evidence type="ECO:0000313" key="5">
    <source>
        <dbReference type="Proteomes" id="UP000663834"/>
    </source>
</evidence>
<proteinExistence type="predicted"/>
<dbReference type="OrthoDB" id="10000032at2759"/>
<dbReference type="Proteomes" id="UP000663855">
    <property type="component" value="Unassembled WGS sequence"/>
</dbReference>
<comment type="caution">
    <text evidence="1">The sequence shown here is derived from an EMBL/GenBank/DDBJ whole genome shotgun (WGS) entry which is preliminary data.</text>
</comment>
<evidence type="ECO:0000313" key="3">
    <source>
        <dbReference type="EMBL" id="CAF1938053.1"/>
    </source>
</evidence>
<dbReference type="AlphaFoldDB" id="A0A814WTN3"/>
<evidence type="ECO:0000313" key="4">
    <source>
        <dbReference type="EMBL" id="CAF3766116.1"/>
    </source>
</evidence>
<name>A0A814WTN3_9BILA</name>
<reference evidence="1" key="1">
    <citation type="submission" date="2021-02" db="EMBL/GenBank/DDBJ databases">
        <authorList>
            <person name="Nowell W R."/>
        </authorList>
    </citation>
    <scope>NUCLEOTIDE SEQUENCE</scope>
</reference>
<evidence type="ECO:0000313" key="1">
    <source>
        <dbReference type="EMBL" id="CAF1206852.1"/>
    </source>
</evidence>
<dbReference type="EMBL" id="CAJOBF010000177">
    <property type="protein sequence ID" value="CAF3766116.1"/>
    <property type="molecule type" value="Genomic_DNA"/>
</dbReference>
<dbReference type="EMBL" id="CAJNOV010008320">
    <property type="protein sequence ID" value="CAF1318782.1"/>
    <property type="molecule type" value="Genomic_DNA"/>
</dbReference>
<accession>A0A814WTN3</accession>
<sequence>MYIFSRINHLRVRSEQVKVPIDEQNLIIKLAKKILDSPLKILAIDFDQTLIDDDSGRSMSFENIYIRNQFFWLIKYLMQHKWICIASFNENTPTKFNEHLGIVTQTVVRRLLKITDKNISRHSINKRLADQYKIIIQSYPSRSYGKIEHIQNCIEQIQEISAFAVDIQPFQVALFDDNEMNIKEAKKYFPAVLIPVNEFNANLQTIEPMIPLIDRITKQAWNEYEKIKTKRKYSRGDRLQGSEP</sequence>
<dbReference type="Proteomes" id="UP000663842">
    <property type="component" value="Unassembled WGS sequence"/>
</dbReference>